<protein>
    <recommendedName>
        <fullName evidence="3">histidine kinase</fullName>
        <ecNumber evidence="3">2.7.13.3</ecNumber>
    </recommendedName>
</protein>
<dbReference type="InterPro" id="IPR050428">
    <property type="entry name" value="TCS_sensor_his_kinase"/>
</dbReference>
<keyword evidence="9" id="KW-0902">Two-component regulatory system</keyword>
<feature type="compositionally biased region" description="Low complexity" evidence="10">
    <location>
        <begin position="977"/>
        <end position="993"/>
    </location>
</feature>
<dbReference type="GO" id="GO:0005886">
    <property type="term" value="C:plasma membrane"/>
    <property type="evidence" value="ECO:0007669"/>
    <property type="project" value="TreeGrafter"/>
</dbReference>
<evidence type="ECO:0000256" key="7">
    <source>
        <dbReference type="ARBA" id="ARBA00022777"/>
    </source>
</evidence>
<feature type="region of interest" description="Disordered" evidence="10">
    <location>
        <begin position="638"/>
        <end position="698"/>
    </location>
</feature>
<feature type="compositionally biased region" description="Polar residues" evidence="10">
    <location>
        <begin position="876"/>
        <end position="887"/>
    </location>
</feature>
<dbReference type="PANTHER" id="PTHR45436">
    <property type="entry name" value="SENSOR HISTIDINE KINASE YKOH"/>
    <property type="match status" value="1"/>
</dbReference>
<feature type="region of interest" description="Disordered" evidence="10">
    <location>
        <begin position="711"/>
        <end position="1283"/>
    </location>
</feature>
<feature type="compositionally biased region" description="Low complexity" evidence="10">
    <location>
        <begin position="1031"/>
        <end position="1046"/>
    </location>
</feature>
<keyword evidence="4" id="KW-0597">Phosphoprotein</keyword>
<dbReference type="eggNOG" id="COG2972">
    <property type="taxonomic scope" value="Bacteria"/>
</dbReference>
<dbReference type="STRING" id="471856.Jden_0272"/>
<dbReference type="PROSITE" id="PS50885">
    <property type="entry name" value="HAMP"/>
    <property type="match status" value="1"/>
</dbReference>
<feature type="region of interest" description="Disordered" evidence="10">
    <location>
        <begin position="1360"/>
        <end position="1402"/>
    </location>
</feature>
<evidence type="ECO:0000256" key="2">
    <source>
        <dbReference type="ARBA" id="ARBA00004370"/>
    </source>
</evidence>
<feature type="region of interest" description="Disordered" evidence="10">
    <location>
        <begin position="1311"/>
        <end position="1348"/>
    </location>
</feature>
<feature type="compositionally biased region" description="Low complexity" evidence="10">
    <location>
        <begin position="1169"/>
        <end position="1201"/>
    </location>
</feature>
<dbReference type="InterPro" id="IPR003594">
    <property type="entry name" value="HATPase_dom"/>
</dbReference>
<dbReference type="Pfam" id="PF00672">
    <property type="entry name" value="HAMP"/>
    <property type="match status" value="1"/>
</dbReference>
<accession>C7QZ37</accession>
<keyword evidence="14" id="KW-1185">Reference proteome</keyword>
<evidence type="ECO:0000256" key="11">
    <source>
        <dbReference type="SAM" id="Phobius"/>
    </source>
</evidence>
<dbReference type="InterPro" id="IPR036890">
    <property type="entry name" value="HATPase_C_sf"/>
</dbReference>
<dbReference type="RefSeq" id="WP_015770574.1">
    <property type="nucleotide sequence ID" value="NC_013174.1"/>
</dbReference>
<dbReference type="HOGENOM" id="CLU_004829_0_0_11"/>
<evidence type="ECO:0000256" key="4">
    <source>
        <dbReference type="ARBA" id="ARBA00022553"/>
    </source>
</evidence>
<feature type="compositionally biased region" description="Polar residues" evidence="10">
    <location>
        <begin position="1083"/>
        <end position="1099"/>
    </location>
</feature>
<keyword evidence="6 11" id="KW-0812">Transmembrane</keyword>
<gene>
    <name evidence="13" type="ordered locus">Jden_0272</name>
</gene>
<sequence length="1402" mass="150414">MLKRLNVQNKILATLAVPILVILVAATVFAGQSISAWREAQQTKNVVDLVDSGQTFIEIIQNERYWAIEYRRGAAGAGEEWQKAIALRNQALDEVGSALRDIDTSRMSPEVQRAIDLALKNTRAFLEAAEGQASRGAATTQVVSKAYTDAIDNILRVASQLGNTVGDRRVGNAALAYVTTTNYLDDTISEIPLISEALTVSRSNDGVNRVYRELATTVRLTNASRDDTRNTLNRLVGVDFPSLKIASAQYTAIRQYLANGNIGAISGPLAEQWGELAQVEVEAVDPIVKAMMAEMKDAANDQLNAARTNSILTIIAVLVVFAASLAIAYVTSRSITRPLRRLTESAERVKEELPRLVEQVAIPGQGPDLDLEEIDIDSRDEVGQLAAAFNSVNHTTVEVAREQAALRGSIAEMFVNVARRDHVLLNRQLGFLDELERAEEDPNILANLFRLDHLATRMRRNSESLLVLAGIDSGRRVRQPMPMSDVVRTASSEIELYDRIQLNLQSDPAMLGHNALNAAHLIAELLENATNFSEPNTPVEVTTDAGRNFVTVTIRDYGLGMSDDDIAEANRKVASRSATDVIGVQRVGLFVVGRLADRLGVHVAFARPNDGSTGTVATLSFPWNLFTDAAYQDYQGRAPQAGSQTYQQPQAPQPSSQFAQPQQPAQQANQFGQPQQPQQQQPQPQQPIQQPAGYPVEEPPVVSEVDLNALTDGQTNTGMPRRRVSNAPTGQNQAFAPQQDFSGAPLGGGRPAAPAPQAPAQQAPAQGLPSRGGAQQQFAPQQSAASALPSRGGNGNQGVGLSPDFGDDSPEIVLPPLATPTRTVSFDDDSAPWQPEVIQEARPLVTRRPAVKEHVEETPLGPDASLAAQPERRSAMFSNFRSFSAPQEGTEAQAPSAGSPFAQPADDDDSTQVIDRVADSPRAEEVAEPWRGQQDTVTHSDHGQHGASDAPQSRADLAKFAHLPTRASRARAQSDTAHPAPQAASHSVAADAALPQEPRGYQPNPDMVIPGLVDEARDPGHQGGFPQQTPAQYYRSAASAFSAQSAHEAHEPEEDRSYGMPLPPQRPESVYEATQGPVDEQHNYGQPASAPSWQNNAAQEQPMRPQFAPIFGDGASEPAAPAAPNFADVVSDLPQEDTKSKKNGLRGWLRKGKSTDTSAHETVAEPTAPQGSYGQPQFGQFSGGQQFQPAQSQGQQPFRQPTAPSAAEPYVPQVPQRVSSYGAGSASHAASAPYAASAPAAPAAYSGGTSQSWEPTYAPSAQEPAVREFPQGGSGVTQWQPPTDLTVDVNSAFALKSTIQEQALAELSQLSAYRPSEVDTNAAGSLTRRVRSTAAPQALTDDPTTQKISRDAAELRARLSAFQSATSRGRRDGASEGPPQNEHGNDRNGQSQLRVPDSATRY</sequence>
<reference evidence="13 14" key="1">
    <citation type="journal article" date="2009" name="Stand. Genomic Sci.">
        <title>Complete genome sequence of Jonesia denitrificans type strain (Prevot 55134).</title>
        <authorList>
            <person name="Pukall R."/>
            <person name="Gehrich-Schroter G."/>
            <person name="Lapidus A."/>
            <person name="Nolan M."/>
            <person name="Glavina Del Rio T."/>
            <person name="Lucas S."/>
            <person name="Chen F."/>
            <person name="Tice H."/>
            <person name="Pitluck S."/>
            <person name="Cheng J.F."/>
            <person name="Copeland A."/>
            <person name="Saunders E."/>
            <person name="Brettin T."/>
            <person name="Detter J.C."/>
            <person name="Bruce D."/>
            <person name="Goodwin L."/>
            <person name="Pati A."/>
            <person name="Ivanova N."/>
            <person name="Mavromatis K."/>
            <person name="Ovchinnikova G."/>
            <person name="Chen A."/>
            <person name="Palaniappan K."/>
            <person name="Land M."/>
            <person name="Hauser L."/>
            <person name="Chang Y.J."/>
            <person name="Jeffries C.D."/>
            <person name="Chain P."/>
            <person name="Goker M."/>
            <person name="Bristow J."/>
            <person name="Eisen J.A."/>
            <person name="Markowitz V."/>
            <person name="Hugenholtz P."/>
            <person name="Kyrpides N.C."/>
            <person name="Klenk H.P."/>
            <person name="Han C."/>
        </authorList>
    </citation>
    <scope>NUCLEOTIDE SEQUENCE [LARGE SCALE GENOMIC DNA]</scope>
    <source>
        <strain evidence="14">ATCC 14870 / DSM 20603 / BCRC 15368 / CIP 55.134 / JCM 11481 / NBRC 15587 / NCTC 10816 / Prevot 55134</strain>
    </source>
</reference>
<feature type="compositionally biased region" description="Low complexity" evidence="10">
    <location>
        <begin position="758"/>
        <end position="787"/>
    </location>
</feature>
<feature type="compositionally biased region" description="Low complexity" evidence="10">
    <location>
        <begin position="647"/>
        <end position="698"/>
    </location>
</feature>
<evidence type="ECO:0000313" key="14">
    <source>
        <dbReference type="Proteomes" id="UP000000628"/>
    </source>
</evidence>
<organism evidence="13 14">
    <name type="scientific">Jonesia denitrificans (strain ATCC 14870 / DSM 20603 / BCRC 15368 / CIP 55.134 / JCM 11481 / NBRC 15587 / NCTC 10816 / Prevot 55134)</name>
    <name type="common">Listeria denitrificans</name>
    <dbReference type="NCBI Taxonomy" id="471856"/>
    <lineage>
        <taxon>Bacteria</taxon>
        <taxon>Bacillati</taxon>
        <taxon>Actinomycetota</taxon>
        <taxon>Actinomycetes</taxon>
        <taxon>Micrococcales</taxon>
        <taxon>Jonesiaceae</taxon>
        <taxon>Jonesia</taxon>
    </lineage>
</organism>
<dbReference type="GO" id="GO:0004673">
    <property type="term" value="F:protein histidine kinase activity"/>
    <property type="evidence" value="ECO:0007669"/>
    <property type="project" value="UniProtKB-EC"/>
</dbReference>
<feature type="compositionally biased region" description="Basic and acidic residues" evidence="10">
    <location>
        <begin position="1047"/>
        <end position="1057"/>
    </location>
</feature>
<keyword evidence="7" id="KW-0418">Kinase</keyword>
<proteinExistence type="predicted"/>
<dbReference type="EMBL" id="CP001706">
    <property type="protein sequence ID" value="ACV07945.1"/>
    <property type="molecule type" value="Genomic_DNA"/>
</dbReference>
<dbReference type="PANTHER" id="PTHR45436:SF5">
    <property type="entry name" value="SENSOR HISTIDINE KINASE TRCS"/>
    <property type="match status" value="1"/>
</dbReference>
<keyword evidence="11" id="KW-0472">Membrane</keyword>
<feature type="compositionally biased region" description="Basic residues" evidence="10">
    <location>
        <begin position="1141"/>
        <end position="1152"/>
    </location>
</feature>
<feature type="transmembrane region" description="Helical" evidence="11">
    <location>
        <begin position="311"/>
        <end position="331"/>
    </location>
</feature>
<dbReference type="Pfam" id="PF02518">
    <property type="entry name" value="HATPase_c"/>
    <property type="match status" value="1"/>
</dbReference>
<dbReference type="CDD" id="cd06225">
    <property type="entry name" value="HAMP"/>
    <property type="match status" value="1"/>
</dbReference>
<evidence type="ECO:0000313" key="13">
    <source>
        <dbReference type="EMBL" id="ACV07945.1"/>
    </source>
</evidence>
<dbReference type="InterPro" id="IPR003660">
    <property type="entry name" value="HAMP_dom"/>
</dbReference>
<name>C7QZ37_JONDD</name>
<evidence type="ECO:0000256" key="1">
    <source>
        <dbReference type="ARBA" id="ARBA00000085"/>
    </source>
</evidence>
<dbReference type="Proteomes" id="UP000000628">
    <property type="component" value="Chromosome"/>
</dbReference>
<evidence type="ECO:0000256" key="8">
    <source>
        <dbReference type="ARBA" id="ARBA00022989"/>
    </source>
</evidence>
<dbReference type="Gene3D" id="3.30.565.10">
    <property type="entry name" value="Histidine kinase-like ATPase, C-terminal domain"/>
    <property type="match status" value="1"/>
</dbReference>
<evidence type="ECO:0000256" key="3">
    <source>
        <dbReference type="ARBA" id="ARBA00012438"/>
    </source>
</evidence>
<evidence type="ECO:0000256" key="6">
    <source>
        <dbReference type="ARBA" id="ARBA00022692"/>
    </source>
</evidence>
<dbReference type="SMART" id="SM00387">
    <property type="entry name" value="HATPase_c"/>
    <property type="match status" value="1"/>
</dbReference>
<dbReference type="SUPFAM" id="SSF55874">
    <property type="entry name" value="ATPase domain of HSP90 chaperone/DNA topoisomerase II/histidine kinase"/>
    <property type="match status" value="1"/>
</dbReference>
<feature type="compositionally biased region" description="Basic and acidic residues" evidence="10">
    <location>
        <begin position="916"/>
        <end position="925"/>
    </location>
</feature>
<feature type="compositionally biased region" description="Polar residues" evidence="10">
    <location>
        <begin position="726"/>
        <end position="741"/>
    </location>
</feature>
<dbReference type="SMART" id="SM00304">
    <property type="entry name" value="HAMP"/>
    <property type="match status" value="1"/>
</dbReference>
<keyword evidence="5" id="KW-0808">Transferase</keyword>
<comment type="subcellular location">
    <subcellularLocation>
        <location evidence="2">Membrane</location>
    </subcellularLocation>
</comment>
<dbReference type="GO" id="GO:0000160">
    <property type="term" value="P:phosphorelay signal transduction system"/>
    <property type="evidence" value="ECO:0007669"/>
    <property type="project" value="UniProtKB-KW"/>
</dbReference>
<comment type="catalytic activity">
    <reaction evidence="1">
        <text>ATP + protein L-histidine = ADP + protein N-phospho-L-histidine.</text>
        <dbReference type="EC" id="2.7.13.3"/>
    </reaction>
</comment>
<evidence type="ECO:0000256" key="9">
    <source>
        <dbReference type="ARBA" id="ARBA00023012"/>
    </source>
</evidence>
<keyword evidence="8 11" id="KW-1133">Transmembrane helix</keyword>
<dbReference type="KEGG" id="jde:Jden_0272"/>
<evidence type="ECO:0000256" key="5">
    <source>
        <dbReference type="ARBA" id="ARBA00022679"/>
    </source>
</evidence>
<evidence type="ECO:0000256" key="10">
    <source>
        <dbReference type="SAM" id="MobiDB-lite"/>
    </source>
</evidence>
<evidence type="ECO:0000259" key="12">
    <source>
        <dbReference type="PROSITE" id="PS50885"/>
    </source>
</evidence>
<feature type="compositionally biased region" description="Low complexity" evidence="10">
    <location>
        <begin position="1219"/>
        <end position="1247"/>
    </location>
</feature>
<dbReference type="Gene3D" id="6.10.340.10">
    <property type="match status" value="1"/>
</dbReference>
<feature type="domain" description="HAMP" evidence="12">
    <location>
        <begin position="333"/>
        <end position="401"/>
    </location>
</feature>
<dbReference type="EC" id="2.7.13.3" evidence="3"/>